<reference evidence="2" key="1">
    <citation type="submission" date="2020-01" db="EMBL/GenBank/DDBJ databases">
        <title>Genome Sequencing of Three Apophysomyces-Like Fungal Strains Confirms a Novel Fungal Genus in the Mucoromycota with divergent Burkholderia-like Endosymbiotic Bacteria.</title>
        <authorList>
            <person name="Stajich J.E."/>
            <person name="Macias A.M."/>
            <person name="Carter-House D."/>
            <person name="Lovett B."/>
            <person name="Kasson L.R."/>
            <person name="Berry K."/>
            <person name="Grigoriev I."/>
            <person name="Chang Y."/>
            <person name="Spatafora J."/>
            <person name="Kasson M.T."/>
        </authorList>
    </citation>
    <scope>NUCLEOTIDE SEQUENCE</scope>
    <source>
        <strain evidence="2">NRRL A-21654</strain>
    </source>
</reference>
<dbReference type="AlphaFoldDB" id="A0A8H7EQM6"/>
<comment type="caution">
    <text evidence="2">The sequence shown here is derived from an EMBL/GenBank/DDBJ whole genome shotgun (WGS) entry which is preliminary data.</text>
</comment>
<sequence>MWPINNSLRSWLCPRPDITPKGLVVGHYQGAYTTPVRDIDESLQNLDRTRYLRSKILKKHRLAGSQESSIEDLYSLQQDFDGYFAECRLLQSNTSIAMHLPSASNFVDFKAHPVLTDVTFGVFKGYHLCSSVIYSKQLARHVLIFAAVIKNTRSRTFKNYFPSFFSTFNISFNNDFLGMVMDFSTAQIKGFRMAYSKLTKRNDELKYLKGCFAHYMRNVDKVDKVDKHHDLTISTYNRSARGDLKSQFPEAMQRLKFWSRRSVHSMIFHSKSEMNNKLLDHPTRTTNGIESYHNDLYRVIRRKRGLVPNLRAILTYMQNSKAAFRSYANGFPLYYGKRAPKRNVASKRRCNYDEPQQPNAKRQKNTKTPETT</sequence>
<proteinExistence type="predicted"/>
<accession>A0A8H7EQM6</accession>
<organism evidence="2 3">
    <name type="scientific">Apophysomyces ossiformis</name>
    <dbReference type="NCBI Taxonomy" id="679940"/>
    <lineage>
        <taxon>Eukaryota</taxon>
        <taxon>Fungi</taxon>
        <taxon>Fungi incertae sedis</taxon>
        <taxon>Mucoromycota</taxon>
        <taxon>Mucoromycotina</taxon>
        <taxon>Mucoromycetes</taxon>
        <taxon>Mucorales</taxon>
        <taxon>Mucorineae</taxon>
        <taxon>Mucoraceae</taxon>
        <taxon>Apophysomyces</taxon>
    </lineage>
</organism>
<dbReference type="Proteomes" id="UP000605846">
    <property type="component" value="Unassembled WGS sequence"/>
</dbReference>
<evidence type="ECO:0008006" key="4">
    <source>
        <dbReference type="Google" id="ProtNLM"/>
    </source>
</evidence>
<keyword evidence="3" id="KW-1185">Reference proteome</keyword>
<dbReference type="OrthoDB" id="2289902at2759"/>
<evidence type="ECO:0000256" key="1">
    <source>
        <dbReference type="SAM" id="MobiDB-lite"/>
    </source>
</evidence>
<name>A0A8H7EQM6_9FUNG</name>
<dbReference type="EMBL" id="JABAYA010000049">
    <property type="protein sequence ID" value="KAF7727785.1"/>
    <property type="molecule type" value="Genomic_DNA"/>
</dbReference>
<evidence type="ECO:0000313" key="3">
    <source>
        <dbReference type="Proteomes" id="UP000605846"/>
    </source>
</evidence>
<feature type="region of interest" description="Disordered" evidence="1">
    <location>
        <begin position="344"/>
        <end position="372"/>
    </location>
</feature>
<protein>
    <recommendedName>
        <fullName evidence="4">MULE transposase domain-containing protein</fullName>
    </recommendedName>
</protein>
<feature type="compositionally biased region" description="Polar residues" evidence="1">
    <location>
        <begin position="354"/>
        <end position="372"/>
    </location>
</feature>
<gene>
    <name evidence="2" type="ORF">EC973_007016</name>
</gene>
<evidence type="ECO:0000313" key="2">
    <source>
        <dbReference type="EMBL" id="KAF7727785.1"/>
    </source>
</evidence>